<dbReference type="GO" id="GO:0000977">
    <property type="term" value="F:RNA polymerase II transcription regulatory region sequence-specific DNA binding"/>
    <property type="evidence" value="ECO:0007669"/>
    <property type="project" value="TreeGrafter"/>
</dbReference>
<evidence type="ECO:0000259" key="8">
    <source>
        <dbReference type="PROSITE" id="PS50071"/>
    </source>
</evidence>
<dbReference type="InterPro" id="IPR009057">
    <property type="entry name" value="Homeodomain-like_sf"/>
</dbReference>
<dbReference type="GO" id="GO:0051960">
    <property type="term" value="P:regulation of nervous system development"/>
    <property type="evidence" value="ECO:0007669"/>
    <property type="project" value="TreeGrafter"/>
</dbReference>
<dbReference type="InterPro" id="IPR017970">
    <property type="entry name" value="Homeobox_CS"/>
</dbReference>
<keyword evidence="4 5" id="KW-0539">Nucleus</keyword>
<dbReference type="EMBL" id="CARXXK010000002">
    <property type="protein sequence ID" value="CAI6358561.1"/>
    <property type="molecule type" value="Genomic_DNA"/>
</dbReference>
<feature type="region of interest" description="Disordered" evidence="7">
    <location>
        <begin position="46"/>
        <end position="66"/>
    </location>
</feature>
<dbReference type="InterPro" id="IPR042982">
    <property type="entry name" value="GBX-1/2"/>
</dbReference>
<keyword evidence="3 5" id="KW-0371">Homeobox</keyword>
<name>A0AAV0WRU4_9HEMI</name>
<dbReference type="SMART" id="SM00389">
    <property type="entry name" value="HOX"/>
    <property type="match status" value="1"/>
</dbReference>
<organism evidence="9 10">
    <name type="scientific">Macrosiphum euphorbiae</name>
    <name type="common">potato aphid</name>
    <dbReference type="NCBI Taxonomy" id="13131"/>
    <lineage>
        <taxon>Eukaryota</taxon>
        <taxon>Metazoa</taxon>
        <taxon>Ecdysozoa</taxon>
        <taxon>Arthropoda</taxon>
        <taxon>Hexapoda</taxon>
        <taxon>Insecta</taxon>
        <taxon>Pterygota</taxon>
        <taxon>Neoptera</taxon>
        <taxon>Paraneoptera</taxon>
        <taxon>Hemiptera</taxon>
        <taxon>Sternorrhyncha</taxon>
        <taxon>Aphidomorpha</taxon>
        <taxon>Aphidoidea</taxon>
        <taxon>Aphididae</taxon>
        <taxon>Macrosiphini</taxon>
        <taxon>Macrosiphum</taxon>
    </lineage>
</organism>
<evidence type="ECO:0000256" key="4">
    <source>
        <dbReference type="ARBA" id="ARBA00023242"/>
    </source>
</evidence>
<dbReference type="AlphaFoldDB" id="A0AAV0WRU4"/>
<keyword evidence="2 5" id="KW-0238">DNA-binding</keyword>
<feature type="compositionally biased region" description="Polar residues" evidence="7">
    <location>
        <begin position="244"/>
        <end position="256"/>
    </location>
</feature>
<dbReference type="PROSITE" id="PS50071">
    <property type="entry name" value="HOMEOBOX_2"/>
    <property type="match status" value="1"/>
</dbReference>
<feature type="compositionally biased region" description="Acidic residues" evidence="7">
    <location>
        <begin position="215"/>
        <end position="229"/>
    </location>
</feature>
<dbReference type="Proteomes" id="UP001160148">
    <property type="component" value="Unassembled WGS sequence"/>
</dbReference>
<dbReference type="PANTHER" id="PTHR24334:SF0">
    <property type="entry name" value="HOMEOBOX PROTEIN UNPLUGGED"/>
    <property type="match status" value="1"/>
</dbReference>
<evidence type="ECO:0000256" key="7">
    <source>
        <dbReference type="SAM" id="MobiDB-lite"/>
    </source>
</evidence>
<reference evidence="9 10" key="1">
    <citation type="submission" date="2023-01" db="EMBL/GenBank/DDBJ databases">
        <authorList>
            <person name="Whitehead M."/>
        </authorList>
    </citation>
    <scope>NUCLEOTIDE SEQUENCE [LARGE SCALE GENOMIC DNA]</scope>
</reference>
<keyword evidence="10" id="KW-1185">Reference proteome</keyword>
<feature type="domain" description="Homeobox" evidence="8">
    <location>
        <begin position="257"/>
        <end position="317"/>
    </location>
</feature>
<feature type="DNA-binding region" description="Homeobox" evidence="5">
    <location>
        <begin position="259"/>
        <end position="318"/>
    </location>
</feature>
<gene>
    <name evidence="9" type="ORF">MEUPH1_LOCUS14065</name>
</gene>
<dbReference type="Pfam" id="PF00046">
    <property type="entry name" value="Homeodomain"/>
    <property type="match status" value="1"/>
</dbReference>
<comment type="subcellular location">
    <subcellularLocation>
        <location evidence="1 5 6">Nucleus</location>
    </subcellularLocation>
</comment>
<dbReference type="Gene3D" id="1.10.10.60">
    <property type="entry name" value="Homeodomain-like"/>
    <property type="match status" value="1"/>
</dbReference>
<feature type="region of interest" description="Disordered" evidence="7">
    <location>
        <begin position="1"/>
        <end position="27"/>
    </location>
</feature>
<dbReference type="InterPro" id="IPR020479">
    <property type="entry name" value="HD_metazoa"/>
</dbReference>
<evidence type="ECO:0000313" key="9">
    <source>
        <dbReference type="EMBL" id="CAI6358561.1"/>
    </source>
</evidence>
<proteinExistence type="predicted"/>
<evidence type="ECO:0000313" key="10">
    <source>
        <dbReference type="Proteomes" id="UP001160148"/>
    </source>
</evidence>
<evidence type="ECO:0000256" key="6">
    <source>
        <dbReference type="RuleBase" id="RU000682"/>
    </source>
</evidence>
<feature type="region of interest" description="Disordered" evidence="7">
    <location>
        <begin position="330"/>
        <end position="350"/>
    </location>
</feature>
<dbReference type="InterPro" id="IPR001356">
    <property type="entry name" value="HD"/>
</dbReference>
<evidence type="ECO:0000256" key="1">
    <source>
        <dbReference type="ARBA" id="ARBA00004123"/>
    </source>
</evidence>
<dbReference type="GO" id="GO:0000981">
    <property type="term" value="F:DNA-binding transcription factor activity, RNA polymerase II-specific"/>
    <property type="evidence" value="ECO:0007669"/>
    <property type="project" value="InterPro"/>
</dbReference>
<dbReference type="PRINTS" id="PR00024">
    <property type="entry name" value="HOMEOBOX"/>
</dbReference>
<dbReference type="GO" id="GO:0005634">
    <property type="term" value="C:nucleus"/>
    <property type="evidence" value="ECO:0007669"/>
    <property type="project" value="UniProtKB-SubCell"/>
</dbReference>
<sequence length="412" mass="44232">MTTAHKRAGTRAAVQPSSSDVGCSEPAAAEMSRKYQTAFQSFSIESLIGGGSETPPPPADATISPPPYYLDSAAMQLQQRSTLEPSAMLNFDYLSVLRLQSAAAAAAAAVGKSFAPRSLWPYLSDAVAFPGTPPPPPLCYHDYRRSLLRDVGNRPSPPPVFGCDAATDDDADSGDPENRDLPNACTTVVADGGQGGGGGYDDDDDGGGGGRDNGDDIDDDEDDEDDVDDDPRFGKCLNDIDILQTRQNTNAQSSNENKSRRRRTAFTSGQLLELEREFQAKKYLSLTERSEIANSLKLSEVQVKIWFQNRRAKWKRVKASLLSGNACGNDGQKSNSGGNTMRGRSKCPNGVGGGGGAGKIVVPIPVHVNRFVVRSRHQQLEKCASGFAHLRRGSDADFKIKSRLQLYTSAIL</sequence>
<evidence type="ECO:0000256" key="2">
    <source>
        <dbReference type="ARBA" id="ARBA00023125"/>
    </source>
</evidence>
<evidence type="ECO:0000256" key="3">
    <source>
        <dbReference type="ARBA" id="ARBA00023155"/>
    </source>
</evidence>
<feature type="compositionally biased region" description="Pro residues" evidence="7">
    <location>
        <begin position="54"/>
        <end position="66"/>
    </location>
</feature>
<dbReference type="PROSITE" id="PS00027">
    <property type="entry name" value="HOMEOBOX_1"/>
    <property type="match status" value="1"/>
</dbReference>
<feature type="region of interest" description="Disordered" evidence="7">
    <location>
        <begin position="150"/>
        <end position="265"/>
    </location>
</feature>
<dbReference type="SUPFAM" id="SSF46689">
    <property type="entry name" value="Homeodomain-like"/>
    <property type="match status" value="1"/>
</dbReference>
<comment type="caution">
    <text evidence="9">The sequence shown here is derived from an EMBL/GenBank/DDBJ whole genome shotgun (WGS) entry which is preliminary data.</text>
</comment>
<feature type="compositionally biased region" description="Acidic residues" evidence="7">
    <location>
        <begin position="166"/>
        <end position="175"/>
    </location>
</feature>
<protein>
    <recommendedName>
        <fullName evidence="8">Homeobox domain-containing protein</fullName>
    </recommendedName>
</protein>
<dbReference type="CDD" id="cd00086">
    <property type="entry name" value="homeodomain"/>
    <property type="match status" value="1"/>
</dbReference>
<dbReference type="PANTHER" id="PTHR24334">
    <property type="entry name" value="HOMEOBOX PROTEIN GBX"/>
    <property type="match status" value="1"/>
</dbReference>
<evidence type="ECO:0000256" key="5">
    <source>
        <dbReference type="PROSITE-ProRule" id="PRU00108"/>
    </source>
</evidence>
<accession>A0AAV0WRU4</accession>